<dbReference type="InterPro" id="IPR018640">
    <property type="entry name" value="DUF2063"/>
</dbReference>
<proteinExistence type="predicted"/>
<dbReference type="OrthoDB" id="343356at2"/>
<dbReference type="AlphaFoldDB" id="A0A4Y5Z354"/>
<dbReference type="InterPro" id="IPR044922">
    <property type="entry name" value="DUF2063_N_sf"/>
</dbReference>
<reference evidence="2 3" key="1">
    <citation type="submission" date="2019-06" db="EMBL/GenBank/DDBJ databases">
        <title>A complete genome sequence for Luteibacter pinisoli MAH-14.</title>
        <authorList>
            <person name="Baltrus D.A."/>
        </authorList>
    </citation>
    <scope>NUCLEOTIDE SEQUENCE [LARGE SCALE GENOMIC DNA]</scope>
    <source>
        <strain evidence="2 3">MAH-14</strain>
    </source>
</reference>
<dbReference type="RefSeq" id="WP_139982836.1">
    <property type="nucleotide sequence ID" value="NZ_CP041046.1"/>
</dbReference>
<keyword evidence="3" id="KW-1185">Reference proteome</keyword>
<dbReference type="EMBL" id="CP041046">
    <property type="protein sequence ID" value="QDE39782.1"/>
    <property type="molecule type" value="Genomic_DNA"/>
</dbReference>
<sequence>MLGEFQRTFLATVLQPGSTTHEQPGMRVYANNVHGQLLAALCDTYEKTRRWLGEEAFQQHAASYIARHRSTSWTLDDYGDAFADHLSTACAHTPEVGELAWLDLRLRRAFSGSDAAGVRLEALDVEDWERVEFVFVPTLSVRLLHTNAPALWAGLAAGTVPRAQMALPGSGVRVWRHGWEPRFQSIGHEEYACLDLALAGASFGEMCTWLASAVGPDRVAATAGSLLHAWTNDGLVVAIREPR</sequence>
<evidence type="ECO:0000313" key="2">
    <source>
        <dbReference type="EMBL" id="QDE39782.1"/>
    </source>
</evidence>
<dbReference type="KEGG" id="lpy:FIV34_11480"/>
<feature type="domain" description="Putative DNA-binding" evidence="1">
    <location>
        <begin position="4"/>
        <end position="86"/>
    </location>
</feature>
<dbReference type="Gene3D" id="1.10.150.690">
    <property type="entry name" value="DUF2063"/>
    <property type="match status" value="1"/>
</dbReference>
<name>A0A4Y5Z354_9GAMM</name>
<accession>A0A4Y5Z354</accession>
<evidence type="ECO:0000313" key="3">
    <source>
        <dbReference type="Proteomes" id="UP000316093"/>
    </source>
</evidence>
<organism evidence="2 3">
    <name type="scientific">Luteibacter pinisoli</name>
    <dbReference type="NCBI Taxonomy" id="2589080"/>
    <lineage>
        <taxon>Bacteria</taxon>
        <taxon>Pseudomonadati</taxon>
        <taxon>Pseudomonadota</taxon>
        <taxon>Gammaproteobacteria</taxon>
        <taxon>Lysobacterales</taxon>
        <taxon>Rhodanobacteraceae</taxon>
        <taxon>Luteibacter</taxon>
    </lineage>
</organism>
<dbReference type="Pfam" id="PF09836">
    <property type="entry name" value="DUF2063"/>
    <property type="match status" value="1"/>
</dbReference>
<evidence type="ECO:0000259" key="1">
    <source>
        <dbReference type="Pfam" id="PF09836"/>
    </source>
</evidence>
<protein>
    <submittedName>
        <fullName evidence="2">DUF2063 domain-containing protein</fullName>
    </submittedName>
</protein>
<dbReference type="Proteomes" id="UP000316093">
    <property type="component" value="Chromosome"/>
</dbReference>
<gene>
    <name evidence="2" type="ORF">FIV34_11480</name>
</gene>